<comment type="subcellular location">
    <subcellularLocation>
        <location evidence="4">Cytoplasm</location>
    </subcellularLocation>
</comment>
<proteinExistence type="inferred from homology"/>
<comment type="cofactor">
    <cofactor evidence="4">
        <name>Zn(2+)</name>
        <dbReference type="ChEBI" id="CHEBI:29105"/>
    </cofactor>
    <text evidence="4">Binds 1 zinc ion per subunit.</text>
</comment>
<dbReference type="GO" id="GO:0003989">
    <property type="term" value="F:acetyl-CoA carboxylase activity"/>
    <property type="evidence" value="ECO:0007669"/>
    <property type="project" value="InterPro"/>
</dbReference>
<comment type="catalytic activity">
    <reaction evidence="4">
        <text>N(6)-carboxybiotinyl-L-lysyl-[protein] + acetyl-CoA = N(6)-biotinyl-L-lysyl-[protein] + malonyl-CoA</text>
        <dbReference type="Rhea" id="RHEA:54728"/>
        <dbReference type="Rhea" id="RHEA-COMP:10505"/>
        <dbReference type="Rhea" id="RHEA-COMP:10506"/>
        <dbReference type="ChEBI" id="CHEBI:57288"/>
        <dbReference type="ChEBI" id="CHEBI:57384"/>
        <dbReference type="ChEBI" id="CHEBI:83144"/>
        <dbReference type="ChEBI" id="CHEBI:83145"/>
        <dbReference type="EC" id="2.1.3.15"/>
    </reaction>
</comment>
<dbReference type="InterPro" id="IPR029045">
    <property type="entry name" value="ClpP/crotonase-like_dom_sf"/>
</dbReference>
<name>A0A431U470_9BACT</name>
<evidence type="ECO:0000256" key="2">
    <source>
        <dbReference type="ARBA" id="ARBA00022832"/>
    </source>
</evidence>
<dbReference type="Proteomes" id="UP000282184">
    <property type="component" value="Unassembled WGS sequence"/>
</dbReference>
<dbReference type="InterPro" id="IPR000438">
    <property type="entry name" value="Acetyl_CoA_COase_Trfase_b_su"/>
</dbReference>
<keyword evidence="4" id="KW-0547">Nucleotide-binding</keyword>
<dbReference type="EMBL" id="RXOF01000005">
    <property type="protein sequence ID" value="RTQ50286.1"/>
    <property type="molecule type" value="Genomic_DNA"/>
</dbReference>
<comment type="function">
    <text evidence="4">Component of the acetyl coenzyme A carboxylase (ACC) complex. Biotin carboxylase (BC) catalyzes the carboxylation of biotin on its carrier protein (BCCP) and then the CO(2) group is transferred by the transcarboxylase to acetyl-CoA to form malonyl-CoA.</text>
</comment>
<dbReference type="SUPFAM" id="SSF52096">
    <property type="entry name" value="ClpP/crotonase"/>
    <property type="match status" value="1"/>
</dbReference>
<dbReference type="GO" id="GO:0009317">
    <property type="term" value="C:acetyl-CoA carboxylase complex"/>
    <property type="evidence" value="ECO:0007669"/>
    <property type="project" value="InterPro"/>
</dbReference>
<dbReference type="PRINTS" id="PR01070">
    <property type="entry name" value="ACCCTRFRASEB"/>
</dbReference>
<protein>
    <recommendedName>
        <fullName evidence="4">Acetyl-coenzyme A carboxylase carboxyl transferase subunit beta</fullName>
        <shortName evidence="4">ACCase subunit beta</shortName>
        <shortName evidence="4">Acetyl-CoA carboxylase carboxyltransferase subunit beta</shortName>
        <ecNumber evidence="4">2.1.3.15</ecNumber>
    </recommendedName>
</protein>
<keyword evidence="4" id="KW-0443">Lipid metabolism</keyword>
<evidence type="ECO:0000256" key="1">
    <source>
        <dbReference type="ARBA" id="ARBA00022679"/>
    </source>
</evidence>
<dbReference type="OrthoDB" id="9772975at2"/>
<dbReference type="GO" id="GO:0005524">
    <property type="term" value="F:ATP binding"/>
    <property type="evidence" value="ECO:0007669"/>
    <property type="project" value="UniProtKB-KW"/>
</dbReference>
<dbReference type="PANTHER" id="PTHR42995">
    <property type="entry name" value="ACETYL-COENZYME A CARBOXYLASE CARBOXYL TRANSFERASE SUBUNIT BETA, CHLOROPLASTIC"/>
    <property type="match status" value="1"/>
</dbReference>
<dbReference type="PROSITE" id="PS50980">
    <property type="entry name" value="COA_CT_NTER"/>
    <property type="match status" value="1"/>
</dbReference>
<dbReference type="UniPathway" id="UPA00655">
    <property type="reaction ID" value="UER00711"/>
</dbReference>
<keyword evidence="1 4" id="KW-0808">Transferase</keyword>
<keyword evidence="6" id="KW-0436">Ligase</keyword>
<organism evidence="6 7">
    <name type="scientific">Hymenobacter gummosus</name>
    <dbReference type="NCBI Taxonomy" id="1776032"/>
    <lineage>
        <taxon>Bacteria</taxon>
        <taxon>Pseudomonadati</taxon>
        <taxon>Bacteroidota</taxon>
        <taxon>Cytophagia</taxon>
        <taxon>Cytophagales</taxon>
        <taxon>Hymenobacteraceae</taxon>
        <taxon>Hymenobacter</taxon>
    </lineage>
</organism>
<dbReference type="GO" id="GO:0006633">
    <property type="term" value="P:fatty acid biosynthetic process"/>
    <property type="evidence" value="ECO:0007669"/>
    <property type="project" value="UniProtKB-KW"/>
</dbReference>
<feature type="binding site" evidence="4">
    <location>
        <position position="32"/>
    </location>
    <ligand>
        <name>Zn(2+)</name>
        <dbReference type="ChEBI" id="CHEBI:29105"/>
    </ligand>
</feature>
<evidence type="ECO:0000256" key="4">
    <source>
        <dbReference type="HAMAP-Rule" id="MF_01395"/>
    </source>
</evidence>
<sequence>MAWFKRQEKGIITPTEEKKETPDGLWYKCPECGTVADMGEHRRMLYTCAKCNYHDRIDSAEYFEILFDGNQFTELDADLSSGDPLHFVDTKAYPQRIAATQRSTGLKDAVRTAHGPMNGQELVVACMDFRFIGGSMGSVVGEKIARAIDYARRNRVPFLMISKSGGARMMEAGYSLMQMAKTSAKLALLAEAGIPYISLLTDPTTGGVTASYAMLGDFNISEPGALIGFAGPRVIKETIGKDLPKGFQSAEFVLEHGFLDFIVDRKQLKQKLTDLLQMLRPATVPAETAGQ</sequence>
<dbReference type="Gene3D" id="3.90.226.10">
    <property type="entry name" value="2-enoyl-CoA Hydratase, Chain A, domain 1"/>
    <property type="match status" value="1"/>
</dbReference>
<evidence type="ECO:0000313" key="7">
    <source>
        <dbReference type="Proteomes" id="UP000282184"/>
    </source>
</evidence>
<dbReference type="NCBIfam" id="TIGR00515">
    <property type="entry name" value="accD"/>
    <property type="match status" value="1"/>
</dbReference>
<keyword evidence="2 4" id="KW-0276">Fatty acid metabolism</keyword>
<keyword evidence="4" id="KW-0862">Zinc</keyword>
<dbReference type="GO" id="GO:0016743">
    <property type="term" value="F:carboxyl- or carbamoyltransferase activity"/>
    <property type="evidence" value="ECO:0007669"/>
    <property type="project" value="UniProtKB-UniRule"/>
</dbReference>
<keyword evidence="3 4" id="KW-0275">Fatty acid biosynthesis</keyword>
<comment type="subunit">
    <text evidence="4">Acetyl-CoA carboxylase is a heterohexamer composed of biotin carboxyl carrier protein (AccB), biotin carboxylase (AccC) and two subunits each of ACCase subunit alpha (AccA) and ACCase subunit beta (AccD).</text>
</comment>
<keyword evidence="4" id="KW-0963">Cytoplasm</keyword>
<dbReference type="EC" id="2.1.3.15" evidence="4"/>
<evidence type="ECO:0000256" key="3">
    <source>
        <dbReference type="ARBA" id="ARBA00023160"/>
    </source>
</evidence>
<keyword evidence="4" id="KW-0863">Zinc-finger</keyword>
<evidence type="ECO:0000259" key="5">
    <source>
        <dbReference type="PROSITE" id="PS50980"/>
    </source>
</evidence>
<keyword evidence="7" id="KW-1185">Reference proteome</keyword>
<feature type="zinc finger region" description="C4-type" evidence="4">
    <location>
        <begin position="29"/>
        <end position="51"/>
    </location>
</feature>
<comment type="caution">
    <text evidence="6">The sequence shown here is derived from an EMBL/GenBank/DDBJ whole genome shotgun (WGS) entry which is preliminary data.</text>
</comment>
<feature type="domain" description="CoA carboxyltransferase N-terminal" evidence="5">
    <location>
        <begin position="25"/>
        <end position="291"/>
    </location>
</feature>
<reference evidence="6 7" key="1">
    <citation type="submission" date="2018-12" db="EMBL/GenBank/DDBJ databases">
        <title>Hymenobacter gummosus sp. nov., isolated from a spring.</title>
        <authorList>
            <person name="Nie L."/>
        </authorList>
    </citation>
    <scope>NUCLEOTIDE SEQUENCE [LARGE SCALE GENOMIC DNA]</scope>
    <source>
        <strain evidence="6 7">KCTC 52166</strain>
    </source>
</reference>
<comment type="similarity">
    <text evidence="4">Belongs to the AccD/PCCB family.</text>
</comment>
<dbReference type="AlphaFoldDB" id="A0A431U470"/>
<keyword evidence="4" id="KW-0479">Metal-binding</keyword>
<dbReference type="GO" id="GO:0008270">
    <property type="term" value="F:zinc ion binding"/>
    <property type="evidence" value="ECO:0007669"/>
    <property type="project" value="UniProtKB-UniRule"/>
</dbReference>
<dbReference type="PANTHER" id="PTHR42995:SF5">
    <property type="entry name" value="ACETYL-COENZYME A CARBOXYLASE CARBOXYL TRANSFERASE SUBUNIT BETA, CHLOROPLASTIC"/>
    <property type="match status" value="1"/>
</dbReference>
<dbReference type="InterPro" id="IPR011762">
    <property type="entry name" value="COA_CT_N"/>
</dbReference>
<feature type="binding site" evidence="4">
    <location>
        <position position="51"/>
    </location>
    <ligand>
        <name>Zn(2+)</name>
        <dbReference type="ChEBI" id="CHEBI:29105"/>
    </ligand>
</feature>
<dbReference type="RefSeq" id="WP_126693335.1">
    <property type="nucleotide sequence ID" value="NZ_RXOF01000005.1"/>
</dbReference>
<evidence type="ECO:0000313" key="6">
    <source>
        <dbReference type="EMBL" id="RTQ50286.1"/>
    </source>
</evidence>
<gene>
    <name evidence="4" type="primary">accD</name>
    <name evidence="6" type="ORF">EJV47_11715</name>
</gene>
<dbReference type="Pfam" id="PF01039">
    <property type="entry name" value="Carboxyl_trans"/>
    <property type="match status" value="1"/>
</dbReference>
<dbReference type="HAMAP" id="MF_01395">
    <property type="entry name" value="AcetylCoA_CT_beta"/>
    <property type="match status" value="1"/>
</dbReference>
<feature type="binding site" evidence="4">
    <location>
        <position position="48"/>
    </location>
    <ligand>
        <name>Zn(2+)</name>
        <dbReference type="ChEBI" id="CHEBI:29105"/>
    </ligand>
</feature>
<dbReference type="InterPro" id="IPR034733">
    <property type="entry name" value="AcCoA_carboxyl_beta"/>
</dbReference>
<comment type="pathway">
    <text evidence="4">Lipid metabolism; malonyl-CoA biosynthesis; malonyl-CoA from acetyl-CoA: step 1/1.</text>
</comment>
<dbReference type="GO" id="GO:2001295">
    <property type="term" value="P:malonyl-CoA biosynthetic process"/>
    <property type="evidence" value="ECO:0007669"/>
    <property type="project" value="UniProtKB-UniRule"/>
</dbReference>
<keyword evidence="4" id="KW-0067">ATP-binding</keyword>
<accession>A0A431U470</accession>
<keyword evidence="4" id="KW-0444">Lipid biosynthesis</keyword>
<feature type="binding site" evidence="4">
    <location>
        <position position="29"/>
    </location>
    <ligand>
        <name>Zn(2+)</name>
        <dbReference type="ChEBI" id="CHEBI:29105"/>
    </ligand>
</feature>